<evidence type="ECO:0000313" key="5">
    <source>
        <dbReference type="Proteomes" id="UP000762676"/>
    </source>
</evidence>
<dbReference type="InterPro" id="IPR050111">
    <property type="entry name" value="C-type_lectin/snaclec_domain"/>
</dbReference>
<dbReference type="SUPFAM" id="SSF56436">
    <property type="entry name" value="C-type lectin-like"/>
    <property type="match status" value="1"/>
</dbReference>
<keyword evidence="2" id="KW-0732">Signal</keyword>
<dbReference type="SMART" id="SM00034">
    <property type="entry name" value="CLECT"/>
    <property type="match status" value="1"/>
</dbReference>
<dbReference type="PANTHER" id="PTHR22803">
    <property type="entry name" value="MANNOSE, PHOSPHOLIPASE, LECTIN RECEPTOR RELATED"/>
    <property type="match status" value="1"/>
</dbReference>
<evidence type="ECO:0000259" key="3">
    <source>
        <dbReference type="PROSITE" id="PS50041"/>
    </source>
</evidence>
<dbReference type="Pfam" id="PF00059">
    <property type="entry name" value="Lectin_C"/>
    <property type="match status" value="1"/>
</dbReference>
<evidence type="ECO:0000313" key="4">
    <source>
        <dbReference type="EMBL" id="GFR95959.1"/>
    </source>
</evidence>
<keyword evidence="1" id="KW-1015">Disulfide bond</keyword>
<name>A0AAV4HE04_9GAST</name>
<evidence type="ECO:0000256" key="2">
    <source>
        <dbReference type="SAM" id="SignalP"/>
    </source>
</evidence>
<reference evidence="4 5" key="1">
    <citation type="journal article" date="2021" name="Elife">
        <title>Chloroplast acquisition without the gene transfer in kleptoplastic sea slugs, Plakobranchus ocellatus.</title>
        <authorList>
            <person name="Maeda T."/>
            <person name="Takahashi S."/>
            <person name="Yoshida T."/>
            <person name="Shimamura S."/>
            <person name="Takaki Y."/>
            <person name="Nagai Y."/>
            <person name="Toyoda A."/>
            <person name="Suzuki Y."/>
            <person name="Arimoto A."/>
            <person name="Ishii H."/>
            <person name="Satoh N."/>
            <person name="Nishiyama T."/>
            <person name="Hasebe M."/>
            <person name="Maruyama T."/>
            <person name="Minagawa J."/>
            <person name="Obokata J."/>
            <person name="Shigenobu S."/>
        </authorList>
    </citation>
    <scope>NUCLEOTIDE SEQUENCE [LARGE SCALE GENOMIC DNA]</scope>
</reference>
<keyword evidence="5" id="KW-1185">Reference proteome</keyword>
<feature type="domain" description="C-type lectin" evidence="3">
    <location>
        <begin position="137"/>
        <end position="250"/>
    </location>
</feature>
<dbReference type="InterPro" id="IPR016186">
    <property type="entry name" value="C-type_lectin-like/link_sf"/>
</dbReference>
<dbReference type="InterPro" id="IPR016187">
    <property type="entry name" value="CTDL_fold"/>
</dbReference>
<dbReference type="PROSITE" id="PS00615">
    <property type="entry name" value="C_TYPE_LECTIN_1"/>
    <property type="match status" value="1"/>
</dbReference>
<protein>
    <submittedName>
        <fullName evidence="4">Lectin C-type domain containing protein</fullName>
    </submittedName>
</protein>
<organism evidence="4 5">
    <name type="scientific">Elysia marginata</name>
    <dbReference type="NCBI Taxonomy" id="1093978"/>
    <lineage>
        <taxon>Eukaryota</taxon>
        <taxon>Metazoa</taxon>
        <taxon>Spiralia</taxon>
        <taxon>Lophotrochozoa</taxon>
        <taxon>Mollusca</taxon>
        <taxon>Gastropoda</taxon>
        <taxon>Heterobranchia</taxon>
        <taxon>Euthyneura</taxon>
        <taxon>Panpulmonata</taxon>
        <taxon>Sacoglossa</taxon>
        <taxon>Placobranchoidea</taxon>
        <taxon>Plakobranchidae</taxon>
        <taxon>Elysia</taxon>
    </lineage>
</organism>
<sequence>MLSTNTLVLFWGLMFILTLTKEGLGPHAQSVSTSLCYSKENHSSYLPFLPKRLISSPWTGIPHQLQCARRSLSSFPVSRGFLYNPASGRCSPLLWLEAPSAQGAQPVQPEDGELYLSCGVCGDDFEVMELASGDLVCLRYVNEAASSEEAASHCSEMGAYLVSVKTLDKLTLLKRIAKGNVLVGFRYLRSEGVYSWLGHDEILTRQQIEKVFLPGEPNDDEGIENCGEFNHYAQGLNDIPCDFRFPYICEKALPVLNG</sequence>
<dbReference type="InterPro" id="IPR001304">
    <property type="entry name" value="C-type_lectin-like"/>
</dbReference>
<proteinExistence type="predicted"/>
<accession>A0AAV4HE04</accession>
<dbReference type="CDD" id="cd00037">
    <property type="entry name" value="CLECT"/>
    <property type="match status" value="1"/>
</dbReference>
<comment type="caution">
    <text evidence="4">The sequence shown here is derived from an EMBL/GenBank/DDBJ whole genome shotgun (WGS) entry which is preliminary data.</text>
</comment>
<dbReference type="PROSITE" id="PS50041">
    <property type="entry name" value="C_TYPE_LECTIN_2"/>
    <property type="match status" value="1"/>
</dbReference>
<evidence type="ECO:0000256" key="1">
    <source>
        <dbReference type="ARBA" id="ARBA00023157"/>
    </source>
</evidence>
<gene>
    <name evidence="4" type="ORF">ElyMa_006285900</name>
</gene>
<dbReference type="Proteomes" id="UP000762676">
    <property type="component" value="Unassembled WGS sequence"/>
</dbReference>
<dbReference type="InterPro" id="IPR018378">
    <property type="entry name" value="C-type_lectin_CS"/>
</dbReference>
<dbReference type="EMBL" id="BMAT01012640">
    <property type="protein sequence ID" value="GFR95959.1"/>
    <property type="molecule type" value="Genomic_DNA"/>
</dbReference>
<feature type="signal peptide" evidence="2">
    <location>
        <begin position="1"/>
        <end position="20"/>
    </location>
</feature>
<feature type="chain" id="PRO_5043495342" evidence="2">
    <location>
        <begin position="21"/>
        <end position="258"/>
    </location>
</feature>
<dbReference type="Gene3D" id="3.10.100.10">
    <property type="entry name" value="Mannose-Binding Protein A, subunit A"/>
    <property type="match status" value="1"/>
</dbReference>
<dbReference type="AlphaFoldDB" id="A0AAV4HE04"/>